<gene>
    <name evidence="1" type="ORF">NUW54_g12686</name>
</gene>
<sequence>MLPRASNILADSELGSEHDSEEDVFAWNPADSHHAHYDEDATWFEGQANGDDYDGEVEDDLDAEDGPVGVDSDFEADYPRL</sequence>
<proteinExistence type="predicted"/>
<reference evidence="1" key="1">
    <citation type="submission" date="2022-08" db="EMBL/GenBank/DDBJ databases">
        <title>Genome Sequence of Pycnoporus sanguineus.</title>
        <authorList>
            <person name="Buettner E."/>
        </authorList>
    </citation>
    <scope>NUCLEOTIDE SEQUENCE</scope>
    <source>
        <strain evidence="1">CG-C14</strain>
    </source>
</reference>
<comment type="caution">
    <text evidence="1">The sequence shown here is derived from an EMBL/GenBank/DDBJ whole genome shotgun (WGS) entry which is preliminary data.</text>
</comment>
<keyword evidence="2" id="KW-1185">Reference proteome</keyword>
<dbReference type="Proteomes" id="UP001144978">
    <property type="component" value="Unassembled WGS sequence"/>
</dbReference>
<evidence type="ECO:0000313" key="1">
    <source>
        <dbReference type="EMBL" id="KAJ2970643.1"/>
    </source>
</evidence>
<evidence type="ECO:0000313" key="2">
    <source>
        <dbReference type="Proteomes" id="UP001144978"/>
    </source>
</evidence>
<name>A0ACC1MVU1_9APHY</name>
<dbReference type="EMBL" id="JANSHE010005510">
    <property type="protein sequence ID" value="KAJ2970643.1"/>
    <property type="molecule type" value="Genomic_DNA"/>
</dbReference>
<accession>A0ACC1MVU1</accession>
<organism evidence="1 2">
    <name type="scientific">Trametes sanguinea</name>
    <dbReference type="NCBI Taxonomy" id="158606"/>
    <lineage>
        <taxon>Eukaryota</taxon>
        <taxon>Fungi</taxon>
        <taxon>Dikarya</taxon>
        <taxon>Basidiomycota</taxon>
        <taxon>Agaricomycotina</taxon>
        <taxon>Agaricomycetes</taxon>
        <taxon>Polyporales</taxon>
        <taxon>Polyporaceae</taxon>
        <taxon>Trametes</taxon>
    </lineage>
</organism>
<protein>
    <submittedName>
        <fullName evidence="1">Uncharacterized protein</fullName>
    </submittedName>
</protein>